<feature type="domain" description="Mei2-like C-terminal RNA recognition motif" evidence="2">
    <location>
        <begin position="257"/>
        <end position="362"/>
    </location>
</feature>
<evidence type="ECO:0000313" key="3">
    <source>
        <dbReference type="EMBL" id="CAI9114653.1"/>
    </source>
</evidence>
<accession>A0AAV1E331</accession>
<dbReference type="InterPro" id="IPR012677">
    <property type="entry name" value="Nucleotide-bd_a/b_plait_sf"/>
</dbReference>
<sequence>MLPPHPTASSASPTLNPQAESWTQSSDAEITQIPPPPLYQPNKMANFYIASPTSPPVLPLSPATSVTVLHHQPLFPLTPPIPRSSVLHYHQVVFTNGHPSLCSVDPGSFNLVPQAYPHQRTVVILPPNTSAPHPVMLPLLSSSSGDFMEMPYDEEKVAEKKPFPRIWRRRKVFVPPRLQKNHHQNMERFQGRSKNVILQKQWMPKKKTDHQLAEDGDYGVSIDSADYGSPLIFSPPPPNFPTRSSSSSMVNFRSCKKTTVMIRNIPNKYKRNSLMQFLDVYCQNHNLAYDFFYLPMDFRRHDNLGYAFVNFTTPKAAIKIMDLLEGFVWYGNKIFDMTILSNKICEVSWAAIQGKKALVKHFSNSKFVCDNREYLPVVFHPPRNGSAINSRLPITVGKIMKQKGDNIIFIN</sequence>
<evidence type="ECO:0000259" key="2">
    <source>
        <dbReference type="Pfam" id="PF04059"/>
    </source>
</evidence>
<dbReference type="InterPro" id="IPR007201">
    <property type="entry name" value="Mei2-like_Rrm_C"/>
</dbReference>
<dbReference type="GO" id="GO:0003676">
    <property type="term" value="F:nucleic acid binding"/>
    <property type="evidence" value="ECO:0007669"/>
    <property type="project" value="InterPro"/>
</dbReference>
<gene>
    <name evidence="3" type="ORF">OLC1_LOCUS21336</name>
</gene>
<dbReference type="AlphaFoldDB" id="A0AAV1E331"/>
<organism evidence="3 4">
    <name type="scientific">Oldenlandia corymbosa var. corymbosa</name>
    <dbReference type="NCBI Taxonomy" id="529605"/>
    <lineage>
        <taxon>Eukaryota</taxon>
        <taxon>Viridiplantae</taxon>
        <taxon>Streptophyta</taxon>
        <taxon>Embryophyta</taxon>
        <taxon>Tracheophyta</taxon>
        <taxon>Spermatophyta</taxon>
        <taxon>Magnoliopsida</taxon>
        <taxon>eudicotyledons</taxon>
        <taxon>Gunneridae</taxon>
        <taxon>Pentapetalae</taxon>
        <taxon>asterids</taxon>
        <taxon>lamiids</taxon>
        <taxon>Gentianales</taxon>
        <taxon>Rubiaceae</taxon>
        <taxon>Rubioideae</taxon>
        <taxon>Spermacoceae</taxon>
        <taxon>Hedyotis-Oldenlandia complex</taxon>
        <taxon>Oldenlandia</taxon>
    </lineage>
</organism>
<dbReference type="Proteomes" id="UP001161247">
    <property type="component" value="Chromosome 8"/>
</dbReference>
<dbReference type="CDD" id="cd12277">
    <property type="entry name" value="RRM3_MEI2_EAR1_like"/>
    <property type="match status" value="1"/>
</dbReference>
<dbReference type="EMBL" id="OX459125">
    <property type="protein sequence ID" value="CAI9114653.1"/>
    <property type="molecule type" value="Genomic_DNA"/>
</dbReference>
<keyword evidence="4" id="KW-1185">Reference proteome</keyword>
<dbReference type="SUPFAM" id="SSF54928">
    <property type="entry name" value="RNA-binding domain, RBD"/>
    <property type="match status" value="1"/>
</dbReference>
<feature type="region of interest" description="Disordered" evidence="1">
    <location>
        <begin position="1"/>
        <end position="36"/>
    </location>
</feature>
<proteinExistence type="predicted"/>
<evidence type="ECO:0000256" key="1">
    <source>
        <dbReference type="SAM" id="MobiDB-lite"/>
    </source>
</evidence>
<feature type="compositionally biased region" description="Polar residues" evidence="1">
    <location>
        <begin position="15"/>
        <end position="29"/>
    </location>
</feature>
<dbReference type="InterPro" id="IPR035979">
    <property type="entry name" value="RBD_domain_sf"/>
</dbReference>
<evidence type="ECO:0000313" key="4">
    <source>
        <dbReference type="Proteomes" id="UP001161247"/>
    </source>
</evidence>
<reference evidence="3" key="1">
    <citation type="submission" date="2023-03" db="EMBL/GenBank/DDBJ databases">
        <authorList>
            <person name="Julca I."/>
        </authorList>
    </citation>
    <scope>NUCLEOTIDE SEQUENCE</scope>
</reference>
<name>A0AAV1E331_OLDCO</name>
<dbReference type="Gene3D" id="3.30.70.330">
    <property type="match status" value="1"/>
</dbReference>
<dbReference type="Pfam" id="PF04059">
    <property type="entry name" value="RRM_2"/>
    <property type="match status" value="1"/>
</dbReference>
<protein>
    <submittedName>
        <fullName evidence="3">OLC1v1015422C1</fullName>
    </submittedName>
</protein>